<dbReference type="AlphaFoldDB" id="A0A2P7YBU8"/>
<accession>A0A2P7YBU8</accession>
<evidence type="ECO:0000313" key="2">
    <source>
        <dbReference type="Proteomes" id="UP000243723"/>
    </source>
</evidence>
<dbReference type="OrthoDB" id="62952at2759"/>
<dbReference type="Proteomes" id="UP000243723">
    <property type="component" value="Unassembled WGS sequence"/>
</dbReference>
<keyword evidence="2" id="KW-1185">Reference proteome</keyword>
<comment type="caution">
    <text evidence="1">The sequence shown here is derived from an EMBL/GenBank/DDBJ whole genome shotgun (WGS) entry which is preliminary data.</text>
</comment>
<name>A0A2P7YBU8_9PEZI</name>
<dbReference type="EMBL" id="NHZQ01000448">
    <property type="protein sequence ID" value="PSK33444.1"/>
    <property type="molecule type" value="Genomic_DNA"/>
</dbReference>
<organism evidence="1 2">
    <name type="scientific">Elsinoe australis</name>
    <dbReference type="NCBI Taxonomy" id="40998"/>
    <lineage>
        <taxon>Eukaryota</taxon>
        <taxon>Fungi</taxon>
        <taxon>Dikarya</taxon>
        <taxon>Ascomycota</taxon>
        <taxon>Pezizomycotina</taxon>
        <taxon>Dothideomycetes</taxon>
        <taxon>Dothideomycetidae</taxon>
        <taxon>Myriangiales</taxon>
        <taxon>Elsinoaceae</taxon>
        <taxon>Elsinoe</taxon>
    </lineage>
</organism>
<evidence type="ECO:0000313" key="1">
    <source>
        <dbReference type="EMBL" id="PSK33444.1"/>
    </source>
</evidence>
<proteinExistence type="predicted"/>
<protein>
    <submittedName>
        <fullName evidence="1">Uncharacterized protein</fullName>
    </submittedName>
</protein>
<reference evidence="1 2" key="1">
    <citation type="submission" date="2017-05" db="EMBL/GenBank/DDBJ databases">
        <title>Draft genome sequence of Elsinoe australis.</title>
        <authorList>
            <person name="Cheng Q."/>
        </authorList>
    </citation>
    <scope>NUCLEOTIDE SEQUENCE [LARGE SCALE GENOMIC DNA]</scope>
    <source>
        <strain evidence="1 2">NL1</strain>
    </source>
</reference>
<sequence>MWGEQTPETISTKLSTENNKHKSTSWLHKALAKTTPFAENLQFCLDLASPLTALDPSATLAAGVVKSVTSLAIGLCGASSELDNQISSILEQLPIIQKCDNAVQSRPEEKEAESTLVLLYTDLLTIYSEIYGLITAPKFALSVIKSR</sequence>
<dbReference type="STRING" id="40998.A0A2P7YBU8"/>
<gene>
    <name evidence="1" type="ORF">B9Z65_7331</name>
</gene>